<keyword evidence="3" id="KW-0136">Cellulose degradation</keyword>
<comment type="caution">
    <text evidence="5">The sequence shown here is derived from an EMBL/GenBank/DDBJ whole genome shotgun (WGS) entry which is preliminary data.</text>
</comment>
<feature type="compositionally biased region" description="Gly residues" evidence="4">
    <location>
        <begin position="1"/>
        <end position="10"/>
    </location>
</feature>
<evidence type="ECO:0000256" key="1">
    <source>
        <dbReference type="PIRSR" id="PIRSR001100-1"/>
    </source>
</evidence>
<feature type="region of interest" description="Disordered" evidence="4">
    <location>
        <begin position="1"/>
        <end position="27"/>
    </location>
</feature>
<evidence type="ECO:0000313" key="6">
    <source>
        <dbReference type="Proteomes" id="UP000675554"/>
    </source>
</evidence>
<feature type="binding site" evidence="2">
    <location>
        <position position="261"/>
    </location>
    <ligand>
        <name>substrate</name>
    </ligand>
</feature>
<accession>A0A8T4INS2</accession>
<evidence type="ECO:0000256" key="4">
    <source>
        <dbReference type="SAM" id="MobiDB-lite"/>
    </source>
</evidence>
<dbReference type="GO" id="GO:0030245">
    <property type="term" value="P:cellulose catabolic process"/>
    <property type="evidence" value="ECO:0007669"/>
    <property type="project" value="UniProtKB-KW"/>
</dbReference>
<feature type="binding site" evidence="2">
    <location>
        <position position="338"/>
    </location>
    <ligand>
        <name>substrate</name>
    </ligand>
</feature>
<dbReference type="InterPro" id="IPR016288">
    <property type="entry name" value="Beta_cellobiohydrolase"/>
</dbReference>
<dbReference type="Pfam" id="PF01341">
    <property type="entry name" value="Glyco_hydro_6"/>
    <property type="match status" value="1"/>
</dbReference>
<feature type="active site" description="Proton acceptor" evidence="1">
    <location>
        <position position="340"/>
    </location>
</feature>
<keyword evidence="3" id="KW-0326">Glycosidase</keyword>
<dbReference type="Proteomes" id="UP000675554">
    <property type="component" value="Unassembled WGS sequence"/>
</dbReference>
<dbReference type="EC" id="3.2.1.-" evidence="3"/>
<keyword evidence="3" id="KW-0624">Polysaccharide degradation</keyword>
<dbReference type="AlphaFoldDB" id="A0A8T4INS2"/>
<feature type="active site" description="Proton donor" evidence="1">
    <location>
        <position position="186"/>
    </location>
</feature>
<organism evidence="5 6">
    <name type="scientific">Streptomyces daliensis</name>
    <dbReference type="NCBI Taxonomy" id="299421"/>
    <lineage>
        <taxon>Bacteria</taxon>
        <taxon>Bacillati</taxon>
        <taxon>Actinomycetota</taxon>
        <taxon>Actinomycetes</taxon>
        <taxon>Kitasatosporales</taxon>
        <taxon>Streptomycetaceae</taxon>
        <taxon>Streptomyces</taxon>
    </lineage>
</organism>
<sequence>MYGNYAGGRSGSAHPGTGARTRARTRTRTRCVAGGAAVGAVLLLAGCFSSSDGGSGGGGEKSGEAGQRPRSVAPYWVNPQGNAARQAAEYRGADKADEAALIDKIAKQPVAEWVGTEDPQGQTEKLTSAAAKADREALLVLYNLPHRDCGQYSKGGAADAGAYRDWLDKVVKGIGDRAATVIVEPDAIPHLLAEGCTPQEFHDERYALLNEAVTKLKGLSKTKVYLDAGNPDWVRDPGGLVEPLRRAGIDKADGFALNVSNYQTTASNVAYGKKVSPMIGNKPFVVDTSRNGNGPVENAAADEEAWCNPEGRALGKAPTTKTGEPLVDAYLWIKRPGESDGECKGGPKAGEWWPEYALDLARNTKG</sequence>
<feature type="binding site" evidence="2">
    <location>
        <position position="233"/>
    </location>
    <ligand>
        <name>substrate</name>
    </ligand>
</feature>
<keyword evidence="3" id="KW-0119">Carbohydrate metabolism</keyword>
<feature type="binding site" evidence="2">
    <location>
        <position position="306"/>
    </location>
    <ligand>
        <name>substrate</name>
    </ligand>
</feature>
<feature type="binding site" evidence="2">
    <location>
        <position position="334"/>
    </location>
    <ligand>
        <name>substrate</name>
    </ligand>
</feature>
<dbReference type="PIRSF" id="PIRSF001100">
    <property type="entry name" value="Beta_cellobiohydrolase"/>
    <property type="match status" value="1"/>
</dbReference>
<dbReference type="PRINTS" id="PR00733">
    <property type="entry name" value="GLHYDRLASE6"/>
</dbReference>
<feature type="region of interest" description="Disordered" evidence="4">
    <location>
        <begin position="53"/>
        <end position="76"/>
    </location>
</feature>
<gene>
    <name evidence="5" type="ORF">KDA82_10850</name>
</gene>
<dbReference type="GO" id="GO:0004553">
    <property type="term" value="F:hydrolase activity, hydrolyzing O-glycosyl compounds"/>
    <property type="evidence" value="ECO:0007669"/>
    <property type="project" value="InterPro"/>
</dbReference>
<dbReference type="PANTHER" id="PTHR34876">
    <property type="match status" value="1"/>
</dbReference>
<proteinExistence type="inferred from homology"/>
<dbReference type="InterPro" id="IPR036434">
    <property type="entry name" value="Beta_cellobiohydrolase_sf"/>
</dbReference>
<keyword evidence="6" id="KW-1185">Reference proteome</keyword>
<comment type="similarity">
    <text evidence="3">Belongs to the glycosyl hydrolase family 6.</text>
</comment>
<dbReference type="EMBL" id="JAGSMN010000215">
    <property type="protein sequence ID" value="MBR7673508.1"/>
    <property type="molecule type" value="Genomic_DNA"/>
</dbReference>
<protein>
    <recommendedName>
        <fullName evidence="3">Glucanase</fullName>
        <ecNumber evidence="3">3.2.1.-</ecNumber>
    </recommendedName>
</protein>
<keyword evidence="3 5" id="KW-0378">Hydrolase</keyword>
<dbReference type="PANTHER" id="PTHR34876:SF4">
    <property type="entry name" value="1,4-BETA-D-GLUCAN CELLOBIOHYDROLASE C-RELATED"/>
    <property type="match status" value="1"/>
</dbReference>
<evidence type="ECO:0000256" key="2">
    <source>
        <dbReference type="PIRSR" id="PIRSR001100-2"/>
    </source>
</evidence>
<reference evidence="5" key="1">
    <citation type="submission" date="2021-04" db="EMBL/GenBank/DDBJ databases">
        <title>Sequencing of actinobacteria type strains.</title>
        <authorList>
            <person name="Nguyen G.-S."/>
            <person name="Wentzel A."/>
        </authorList>
    </citation>
    <scope>NUCLEOTIDE SEQUENCE</scope>
    <source>
        <strain evidence="5">DSM 42095</strain>
    </source>
</reference>
<dbReference type="SUPFAM" id="SSF51989">
    <property type="entry name" value="Glycosyl hydrolases family 6, cellulases"/>
    <property type="match status" value="1"/>
</dbReference>
<evidence type="ECO:0000313" key="5">
    <source>
        <dbReference type="EMBL" id="MBR7673508.1"/>
    </source>
</evidence>
<name>A0A8T4INS2_9ACTN</name>
<feature type="binding site" evidence="2">
    <location>
        <position position="113"/>
    </location>
    <ligand>
        <name>substrate</name>
    </ligand>
</feature>
<dbReference type="Gene3D" id="3.20.20.40">
    <property type="entry name" value="1, 4-beta cellobiohydrolase"/>
    <property type="match status" value="1"/>
</dbReference>
<evidence type="ECO:0000256" key="3">
    <source>
        <dbReference type="RuleBase" id="RU361186"/>
    </source>
</evidence>